<name>R8BW58_PHAM7</name>
<accession>R8BW58</accession>
<dbReference type="RefSeq" id="XP_007911759.1">
    <property type="nucleotide sequence ID" value="XM_007913568.1"/>
</dbReference>
<evidence type="ECO:0000259" key="1">
    <source>
        <dbReference type="Pfam" id="PF01408"/>
    </source>
</evidence>
<sequence>MSSPKGIALVGGGIFIKEQHLPAVLATPLLSLKAIYSRSLKSAQSTLDLVPKEHSPVDLYSDDSGAGKSYKDLLTREDIYGVIIALPIKNQPEFIEAALLAGKHVFAEKPVGPTAEAAKKQIDWYHSIADEKRVTWAIAEQVRFVPKFAWAAAEARKLGKVIGFHFKVFFHIGLDNKYLATEWRKSPTHPYGFILDGGVHWIASARLLLGDDTPQSVIAYSSLAQDYLPPVDTVSGVIKTKSGAIGTFNASCGTTLSSNEYSVACENGSVTIEGDKGWIRYKDGRKEERELEFVGGVKEEIAAWAEALTSGKPNPLQTPEEALKDLELLEAMLKSGDANGAPQLALLPTHQDTLESAA</sequence>
<dbReference type="InterPro" id="IPR000683">
    <property type="entry name" value="Gfo/Idh/MocA-like_OxRdtase_N"/>
</dbReference>
<dbReference type="PANTHER" id="PTHR42840">
    <property type="entry name" value="NAD(P)-BINDING ROSSMANN-FOLD SUPERFAMILY PROTEIN-RELATED"/>
    <property type="match status" value="1"/>
</dbReference>
<gene>
    <name evidence="3" type="ORF">UCRPA7_979</name>
</gene>
<dbReference type="Gene3D" id="3.40.50.720">
    <property type="entry name" value="NAD(P)-binding Rossmann-like Domain"/>
    <property type="match status" value="1"/>
</dbReference>
<dbReference type="SUPFAM" id="SSF51735">
    <property type="entry name" value="NAD(P)-binding Rossmann-fold domains"/>
    <property type="match status" value="1"/>
</dbReference>
<dbReference type="GO" id="GO:0016491">
    <property type="term" value="F:oxidoreductase activity"/>
    <property type="evidence" value="ECO:0007669"/>
    <property type="project" value="TreeGrafter"/>
</dbReference>
<proteinExistence type="predicted"/>
<evidence type="ECO:0000313" key="3">
    <source>
        <dbReference type="EMBL" id="EOO03539.1"/>
    </source>
</evidence>
<dbReference type="InterPro" id="IPR004104">
    <property type="entry name" value="Gfo/Idh/MocA-like_OxRdtase_C"/>
</dbReference>
<evidence type="ECO:0000259" key="2">
    <source>
        <dbReference type="Pfam" id="PF02894"/>
    </source>
</evidence>
<dbReference type="SUPFAM" id="SSF55347">
    <property type="entry name" value="Glyceraldehyde-3-phosphate dehydrogenase-like, C-terminal domain"/>
    <property type="match status" value="1"/>
</dbReference>
<dbReference type="GeneID" id="19329917"/>
<dbReference type="GO" id="GO:0005737">
    <property type="term" value="C:cytoplasm"/>
    <property type="evidence" value="ECO:0007669"/>
    <property type="project" value="TreeGrafter"/>
</dbReference>
<dbReference type="InterPro" id="IPR036291">
    <property type="entry name" value="NAD(P)-bd_dom_sf"/>
</dbReference>
<dbReference type="Proteomes" id="UP000014074">
    <property type="component" value="Unassembled WGS sequence"/>
</dbReference>
<dbReference type="Pfam" id="PF02894">
    <property type="entry name" value="GFO_IDH_MocA_C"/>
    <property type="match status" value="1"/>
</dbReference>
<protein>
    <submittedName>
        <fullName evidence="3">Putative oxidoreductase nad-binding rossmann fold protein</fullName>
    </submittedName>
</protein>
<dbReference type="GO" id="GO:0006740">
    <property type="term" value="P:NADPH regeneration"/>
    <property type="evidence" value="ECO:0007669"/>
    <property type="project" value="TreeGrafter"/>
</dbReference>
<dbReference type="HOGENOM" id="CLU_023194_3_1_1"/>
<reference evidence="4" key="1">
    <citation type="journal article" date="2013" name="Genome Announc.">
        <title>Draft genome sequence of the ascomycete Phaeoacremonium aleophilum strain UCR-PA7, a causal agent of the esca disease complex in grapevines.</title>
        <authorList>
            <person name="Blanco-Ulate B."/>
            <person name="Rolshausen P."/>
            <person name="Cantu D."/>
        </authorList>
    </citation>
    <scope>NUCLEOTIDE SEQUENCE [LARGE SCALE GENOMIC DNA]</scope>
    <source>
        <strain evidence="4">UCR-PA7</strain>
    </source>
</reference>
<organism evidence="3 4">
    <name type="scientific">Phaeoacremonium minimum (strain UCR-PA7)</name>
    <name type="common">Esca disease fungus</name>
    <name type="synonym">Togninia minima</name>
    <dbReference type="NCBI Taxonomy" id="1286976"/>
    <lineage>
        <taxon>Eukaryota</taxon>
        <taxon>Fungi</taxon>
        <taxon>Dikarya</taxon>
        <taxon>Ascomycota</taxon>
        <taxon>Pezizomycotina</taxon>
        <taxon>Sordariomycetes</taxon>
        <taxon>Sordariomycetidae</taxon>
        <taxon>Togniniales</taxon>
        <taxon>Togniniaceae</taxon>
        <taxon>Phaeoacremonium</taxon>
    </lineage>
</organism>
<keyword evidence="4" id="KW-1185">Reference proteome</keyword>
<dbReference type="Gene3D" id="3.30.360.10">
    <property type="entry name" value="Dihydrodipicolinate Reductase, domain 2"/>
    <property type="match status" value="1"/>
</dbReference>
<dbReference type="EMBL" id="KB932820">
    <property type="protein sequence ID" value="EOO03539.1"/>
    <property type="molecule type" value="Genomic_DNA"/>
</dbReference>
<evidence type="ECO:0000313" key="4">
    <source>
        <dbReference type="Proteomes" id="UP000014074"/>
    </source>
</evidence>
<dbReference type="KEGG" id="tmn:UCRPA7_979"/>
<dbReference type="OrthoDB" id="64915at2759"/>
<dbReference type="Pfam" id="PF01408">
    <property type="entry name" value="GFO_IDH_MocA"/>
    <property type="match status" value="1"/>
</dbReference>
<dbReference type="eggNOG" id="KOG2742">
    <property type="taxonomic scope" value="Eukaryota"/>
</dbReference>
<feature type="domain" description="Gfo/Idh/MocA-like oxidoreductase N-terminal" evidence="1">
    <location>
        <begin position="6"/>
        <end position="122"/>
    </location>
</feature>
<dbReference type="GO" id="GO:0000166">
    <property type="term" value="F:nucleotide binding"/>
    <property type="evidence" value="ECO:0007669"/>
    <property type="project" value="InterPro"/>
</dbReference>
<feature type="domain" description="Gfo/Idh/MocA-like oxidoreductase C-terminal" evidence="2">
    <location>
        <begin position="154"/>
        <end position="335"/>
    </location>
</feature>
<dbReference type="AlphaFoldDB" id="R8BW58"/>
<dbReference type="PANTHER" id="PTHR42840:SF5">
    <property type="entry name" value="NAD(P)-BINDING ROSSMANN-FOLD SUPERFAMILY PROTEIN"/>
    <property type="match status" value="1"/>
</dbReference>